<accession>A0A835ZC93</accession>
<evidence type="ECO:0000313" key="5">
    <source>
        <dbReference type="Proteomes" id="UP000664859"/>
    </source>
</evidence>
<evidence type="ECO:0000256" key="3">
    <source>
        <dbReference type="SAM" id="Phobius"/>
    </source>
</evidence>
<evidence type="ECO:0000313" key="4">
    <source>
        <dbReference type="EMBL" id="KAG5191055.1"/>
    </source>
</evidence>
<feature type="region of interest" description="Disordered" evidence="2">
    <location>
        <begin position="315"/>
        <end position="360"/>
    </location>
</feature>
<feature type="coiled-coil region" evidence="1">
    <location>
        <begin position="478"/>
        <end position="505"/>
    </location>
</feature>
<sequence length="972" mass="104627">MTSELKLASFGALILSWTPHEIVYFFLWMIRSTIGKPPRIPPYEMSVSVRKLRYDLADQQKGGGNCQPLRCSRSFQHLPSRLTMPATTSSCSAVASWARDPASTPLLGLKPQKGMASTAAQPKPNVWAQLAHSRSRAKGVERAHERRRQSAVQRAGETAVLGALASKAVTDSRSRVVTGTRRCKTASQMRPAKEREPVWRNSDTWVAEAEKLKAELLAAELHEEEEAERLDKLQLQEEPGGRSEPGAAGASDGALECERDPERCGAGAAAESAQLRQQLARAAHSQRSAALQEMMAAKEEYYAEVRRLRRQLMLAPQPPPPAAGPLDDCKAPRNSAAQHPDDAQPGDAQPDGGQPDGGQCSCAAAAALHRQQEAQWSQEMTTLRRRNARLESDAARARHSIDTLRKQLERALYGDVRIECDARAISEALEARTTILAATVSASKQLAADRAVRVPDGGSALQALGTSSDDIKVLKGVVLSQHQRLEQQRAQLDALRDELALLRSGQSPIPLETRQGKGARCCVVESCPSARNNRVMCLSAPLQTHYIGALRKCQRASGTPAAEPTCLHEGVALGTRCIEYAATTQQLLPAAFHCSAAARHQQLLHAEHTTSAAANHTSKALPHWHHALVAMIPQRMSQGVQLRPCRLKPVILYCADPARHQRSVQGTSREVHGNVLAFGLELGLGLGLELGFCRRLTPMPAAPLCCLAHCTAAHHAETALRHGKVHATVSPRALRPAHRWLKQSKCCLPFVSVRAVVQGKLTAWQEPAPASSDAAAAAADEAGAALPDGWGSAVDEATGHTYFYSARRSTWRRPTQSASCDGDGTIGDASAEFGDVQCGTHQSQPAAATVHNRHHCARRMTTLLRVLAPHGLSCAAAAAALFTRGDAVLYRDVGAGGALTSASVMAAFPDDTYLLAFEDGRTLSDRVAACYGGGTAVYYGAVMCAYRDDTYDVRYNDGDVEVGLARSDLMLA</sequence>
<keyword evidence="3" id="KW-0472">Membrane</keyword>
<keyword evidence="5" id="KW-1185">Reference proteome</keyword>
<evidence type="ECO:0000256" key="2">
    <source>
        <dbReference type="SAM" id="MobiDB-lite"/>
    </source>
</evidence>
<feature type="compositionally biased region" description="Low complexity" evidence="2">
    <location>
        <begin position="343"/>
        <end position="360"/>
    </location>
</feature>
<reference evidence="4" key="1">
    <citation type="submission" date="2021-02" db="EMBL/GenBank/DDBJ databases">
        <title>First Annotated Genome of the Yellow-green Alga Tribonema minus.</title>
        <authorList>
            <person name="Mahan K.M."/>
        </authorList>
    </citation>
    <scope>NUCLEOTIDE SEQUENCE</scope>
    <source>
        <strain evidence="4">UTEX B ZZ1240</strain>
    </source>
</reference>
<organism evidence="4 5">
    <name type="scientific">Tribonema minus</name>
    <dbReference type="NCBI Taxonomy" id="303371"/>
    <lineage>
        <taxon>Eukaryota</taxon>
        <taxon>Sar</taxon>
        <taxon>Stramenopiles</taxon>
        <taxon>Ochrophyta</taxon>
        <taxon>PX clade</taxon>
        <taxon>Xanthophyceae</taxon>
        <taxon>Tribonematales</taxon>
        <taxon>Tribonemataceae</taxon>
        <taxon>Tribonema</taxon>
    </lineage>
</organism>
<gene>
    <name evidence="4" type="ORF">JKP88DRAFT_242931</name>
</gene>
<evidence type="ECO:0008006" key="6">
    <source>
        <dbReference type="Google" id="ProtNLM"/>
    </source>
</evidence>
<keyword evidence="3" id="KW-1133">Transmembrane helix</keyword>
<feature type="region of interest" description="Disordered" evidence="2">
    <location>
        <begin position="234"/>
        <end position="262"/>
    </location>
</feature>
<dbReference type="EMBL" id="JAFCMP010000024">
    <property type="protein sequence ID" value="KAG5191055.1"/>
    <property type="molecule type" value="Genomic_DNA"/>
</dbReference>
<protein>
    <recommendedName>
        <fullName evidence="6">WW domain-containing protein</fullName>
    </recommendedName>
</protein>
<name>A0A835ZC93_9STRA</name>
<evidence type="ECO:0000256" key="1">
    <source>
        <dbReference type="SAM" id="Coils"/>
    </source>
</evidence>
<feature type="transmembrane region" description="Helical" evidence="3">
    <location>
        <begin position="7"/>
        <end position="30"/>
    </location>
</feature>
<keyword evidence="3" id="KW-0812">Transmembrane</keyword>
<proteinExistence type="predicted"/>
<dbReference type="Gene3D" id="2.30.30.140">
    <property type="match status" value="1"/>
</dbReference>
<feature type="coiled-coil region" evidence="1">
    <location>
        <begin position="373"/>
        <end position="407"/>
    </location>
</feature>
<dbReference type="AlphaFoldDB" id="A0A835ZC93"/>
<dbReference type="Proteomes" id="UP000664859">
    <property type="component" value="Unassembled WGS sequence"/>
</dbReference>
<keyword evidence="1" id="KW-0175">Coiled coil</keyword>
<dbReference type="Gene3D" id="2.20.70.10">
    <property type="match status" value="1"/>
</dbReference>
<comment type="caution">
    <text evidence="4">The sequence shown here is derived from an EMBL/GenBank/DDBJ whole genome shotgun (WGS) entry which is preliminary data.</text>
</comment>